<reference evidence="3" key="2">
    <citation type="submission" date="2023-01" db="EMBL/GenBank/DDBJ databases">
        <authorList>
            <person name="Sun Q."/>
            <person name="Evtushenko L."/>
        </authorList>
    </citation>
    <scope>NUCLEOTIDE SEQUENCE</scope>
    <source>
        <strain evidence="3">VKM B-2748</strain>
    </source>
</reference>
<dbReference type="InterPro" id="IPR035093">
    <property type="entry name" value="RelE/ParE_toxin_dom_sf"/>
</dbReference>
<reference evidence="3" key="1">
    <citation type="journal article" date="2014" name="Int. J. Syst. Evol. Microbiol.">
        <title>Complete genome sequence of Corynebacterium casei LMG S-19264T (=DSM 44701T), isolated from a smear-ripened cheese.</title>
        <authorList>
            <consortium name="US DOE Joint Genome Institute (JGI-PGF)"/>
            <person name="Walter F."/>
            <person name="Albersmeier A."/>
            <person name="Kalinowski J."/>
            <person name="Ruckert C."/>
        </authorList>
    </citation>
    <scope>NUCLEOTIDE SEQUENCE</scope>
    <source>
        <strain evidence="3">VKM B-2748</strain>
    </source>
</reference>
<evidence type="ECO:0000256" key="1">
    <source>
        <dbReference type="ARBA" id="ARBA00006226"/>
    </source>
</evidence>
<accession>A0A9W6JP96</accession>
<dbReference type="AlphaFoldDB" id="A0A9W6JP96"/>
<gene>
    <name evidence="3" type="ORF">GCM10008174_17570</name>
</gene>
<dbReference type="InterPro" id="IPR051803">
    <property type="entry name" value="TA_system_RelE-like_toxin"/>
</dbReference>
<proteinExistence type="inferred from homology"/>
<keyword evidence="2" id="KW-1277">Toxin-antitoxin system</keyword>
<sequence length="102" mass="11286">MKVVVTRRARSELRDIGRYVAGDDPAAAERLVADLYARLAALADVAERGMVVGISRTRPIRRLVHGAYLIIYTVDVDAVRVLRVVHGARSPKLLLRDIDPQA</sequence>
<dbReference type="RefSeq" id="WP_271200492.1">
    <property type="nucleotide sequence ID" value="NZ_BSFL01000002.1"/>
</dbReference>
<comment type="caution">
    <text evidence="3">The sequence shown here is derived from an EMBL/GenBank/DDBJ whole genome shotgun (WGS) entry which is preliminary data.</text>
</comment>
<name>A0A9W6JP96_9HYPH</name>
<dbReference type="PANTHER" id="PTHR33755">
    <property type="entry name" value="TOXIN PARE1-RELATED"/>
    <property type="match status" value="1"/>
</dbReference>
<comment type="similarity">
    <text evidence="1">Belongs to the RelE toxin family.</text>
</comment>
<evidence type="ECO:0000313" key="4">
    <source>
        <dbReference type="Proteomes" id="UP001143309"/>
    </source>
</evidence>
<dbReference type="Proteomes" id="UP001143309">
    <property type="component" value="Unassembled WGS sequence"/>
</dbReference>
<keyword evidence="4" id="KW-1185">Reference proteome</keyword>
<evidence type="ECO:0000313" key="3">
    <source>
        <dbReference type="EMBL" id="GLK80016.1"/>
    </source>
</evidence>
<dbReference type="InterPro" id="IPR007712">
    <property type="entry name" value="RelE/ParE_toxin"/>
</dbReference>
<protein>
    <submittedName>
        <fullName evidence="3">Plasmid stabilization protein</fullName>
    </submittedName>
</protein>
<dbReference type="EMBL" id="BSFL01000002">
    <property type="protein sequence ID" value="GLK80016.1"/>
    <property type="molecule type" value="Genomic_DNA"/>
</dbReference>
<dbReference type="Gene3D" id="3.30.2310.20">
    <property type="entry name" value="RelE-like"/>
    <property type="match status" value="1"/>
</dbReference>
<dbReference type="Pfam" id="PF05016">
    <property type="entry name" value="ParE_toxin"/>
    <property type="match status" value="1"/>
</dbReference>
<organism evidence="3 4">
    <name type="scientific">Methylopila turkensis</name>
    <dbReference type="NCBI Taxonomy" id="1437816"/>
    <lineage>
        <taxon>Bacteria</taxon>
        <taxon>Pseudomonadati</taxon>
        <taxon>Pseudomonadota</taxon>
        <taxon>Alphaproteobacteria</taxon>
        <taxon>Hyphomicrobiales</taxon>
        <taxon>Methylopilaceae</taxon>
        <taxon>Methylopila</taxon>
    </lineage>
</organism>
<evidence type="ECO:0000256" key="2">
    <source>
        <dbReference type="ARBA" id="ARBA00022649"/>
    </source>
</evidence>